<feature type="region of interest" description="Disordered" evidence="1">
    <location>
        <begin position="33"/>
        <end position="85"/>
    </location>
</feature>
<dbReference type="AlphaFoldDB" id="A0A376CU78"/>
<name>A0A376CU78_9CORY</name>
<protein>
    <submittedName>
        <fullName evidence="2">Uncharacterized protein</fullName>
    </submittedName>
</protein>
<evidence type="ECO:0000256" key="1">
    <source>
        <dbReference type="SAM" id="MobiDB-lite"/>
    </source>
</evidence>
<evidence type="ECO:0000313" key="2">
    <source>
        <dbReference type="EMBL" id="STC74776.1"/>
    </source>
</evidence>
<dbReference type="EMBL" id="UFXP01000001">
    <property type="protein sequence ID" value="STC74776.1"/>
    <property type="molecule type" value="Genomic_DNA"/>
</dbReference>
<dbReference type="Proteomes" id="UP000254287">
    <property type="component" value="Unassembled WGS sequence"/>
</dbReference>
<accession>A0A376CU78</accession>
<proteinExistence type="predicted"/>
<gene>
    <name evidence="2" type="ORF">NCTC10289_00472</name>
</gene>
<organism evidence="2 3">
    <name type="scientific">Corynebacterium minutissimum</name>
    <dbReference type="NCBI Taxonomy" id="38301"/>
    <lineage>
        <taxon>Bacteria</taxon>
        <taxon>Bacillati</taxon>
        <taxon>Actinomycetota</taxon>
        <taxon>Actinomycetes</taxon>
        <taxon>Mycobacteriales</taxon>
        <taxon>Corynebacteriaceae</taxon>
        <taxon>Corynebacterium</taxon>
    </lineage>
</organism>
<feature type="compositionally biased region" description="Polar residues" evidence="1">
    <location>
        <begin position="64"/>
        <end position="85"/>
    </location>
</feature>
<reference evidence="2 3" key="1">
    <citation type="submission" date="2018-06" db="EMBL/GenBank/DDBJ databases">
        <authorList>
            <consortium name="Pathogen Informatics"/>
            <person name="Doyle S."/>
        </authorList>
    </citation>
    <scope>NUCLEOTIDE SEQUENCE [LARGE SCALE GENOMIC DNA]</scope>
    <source>
        <strain evidence="2 3">NCTC10289</strain>
    </source>
</reference>
<sequence length="85" mass="9660">MPHNDFDEFARGFRERTAARLLEFEKVMAKAQEDLEKSAQRATQAQTHPERQGRSPASRGVMHGQSQGQGQNRPRGQVQSVLRRS</sequence>
<evidence type="ECO:0000313" key="3">
    <source>
        <dbReference type="Proteomes" id="UP000254287"/>
    </source>
</evidence>